<dbReference type="AlphaFoldDB" id="A0A7W5A7D8"/>
<protein>
    <submittedName>
        <fullName evidence="8">Competence protein ComEC</fullName>
    </submittedName>
</protein>
<comment type="caution">
    <text evidence="8">The sequence shown here is derived from an EMBL/GenBank/DDBJ whole genome shotgun (WGS) entry which is preliminary data.</text>
</comment>
<feature type="transmembrane region" description="Helical" evidence="6">
    <location>
        <begin position="60"/>
        <end position="79"/>
    </location>
</feature>
<dbReference type="RefSeq" id="WP_229788898.1">
    <property type="nucleotide sequence ID" value="NZ_BMQT01000010.1"/>
</dbReference>
<feature type="transmembrane region" description="Helical" evidence="6">
    <location>
        <begin position="321"/>
        <end position="350"/>
    </location>
</feature>
<dbReference type="NCBIfam" id="TIGR00360">
    <property type="entry name" value="ComEC_N-term"/>
    <property type="match status" value="1"/>
</dbReference>
<sequence>MNDLRSDLRLPLLGAGAWAGALAGPVVVAGGRSGVALLVLLVVVVGVGGGWAIRKRASTALALVLMIAAAGVAAGLHAARVSDNPVADLAARKAQVRVIATVTTDPKEVTGEYATHQLRRASVREVRGRGVVYRLRTPVVVLGDEAWAEVPLGATVSTTGRLAKSDSHEESALLIAAEPRVVAGPGIWWRASEKLRGSIRDAVAHRPPDQAALVPALVDGDDTGLSDDLADDFRTTGLTHLLAVSGTNLTLVVGFLLIVARWAGVRGRGLYAVGVFGILGFIVLARTEPSVVRAAAMGAVGLLAMTHNGRQRALRGLGAAVIGLLLIDPGLATSIGFTLSVLATAGILLFGPPWRDALRRWMPQWCAEAIAVPAAAQLACTPVVAAISGQVSLVAVLANLLVEPAVAPATVLGLLGGLLGLVWDPLGKVAGTLATWCVAWVIAVARFGAGLPTAEVGWATGPLALAVLAIVCAAIAFLAPRILRHPVTGTAGCLVLLAVALVRLPSPGWPPPGWVLVMCDVGQGDALVVRTGPGSAAVVDAGPDPDLVDDCLDRLEIEDVPLAVITHFHADHVNGVAGVFLGRRVGELWTSRLQDPPEGVRNLGEAAAGGGVVPVPAPYGATTSIGEARIQVLWPTGDADTRGPGDGSTANDASVVLLVESRGLRLLLTGDIEPEGQDRLADDLAGLDIDVLKVPHHGSRYQDLPWLRTLRAQVALTSVGAGNDYGHPATATVHGLEQSGTEVYRTDRDGSVAVVESGGEAAVVTQ</sequence>
<accession>A0A7W5A7D8</accession>
<dbReference type="InterPro" id="IPR004477">
    <property type="entry name" value="ComEC_N"/>
</dbReference>
<dbReference type="PANTHER" id="PTHR30619:SF1">
    <property type="entry name" value="RECOMBINATION PROTEIN 2"/>
    <property type="match status" value="1"/>
</dbReference>
<dbReference type="InterPro" id="IPR001279">
    <property type="entry name" value="Metallo-B-lactamas"/>
</dbReference>
<feature type="transmembrane region" description="Helical" evidence="6">
    <location>
        <begin position="33"/>
        <end position="53"/>
    </location>
</feature>
<evidence type="ECO:0000256" key="4">
    <source>
        <dbReference type="ARBA" id="ARBA00022989"/>
    </source>
</evidence>
<dbReference type="InterPro" id="IPR035681">
    <property type="entry name" value="ComA-like_MBL"/>
</dbReference>
<dbReference type="InterPro" id="IPR052159">
    <property type="entry name" value="Competence_DNA_uptake"/>
</dbReference>
<dbReference type="Proteomes" id="UP000577707">
    <property type="component" value="Unassembled WGS sequence"/>
</dbReference>
<keyword evidence="9" id="KW-1185">Reference proteome</keyword>
<reference evidence="8 9" key="1">
    <citation type="submission" date="2020-08" db="EMBL/GenBank/DDBJ databases">
        <title>Genomic Encyclopedia of Type Strains, Phase III (KMG-III): the genomes of soil and plant-associated and newly described type strains.</title>
        <authorList>
            <person name="Whitman W."/>
        </authorList>
    </citation>
    <scope>NUCLEOTIDE SEQUENCE [LARGE SCALE GENOMIC DNA]</scope>
    <source>
        <strain evidence="8 9">CECT 3302</strain>
    </source>
</reference>
<dbReference type="InterPro" id="IPR036866">
    <property type="entry name" value="RibonucZ/Hydroxyglut_hydro"/>
</dbReference>
<dbReference type="GO" id="GO:0005886">
    <property type="term" value="C:plasma membrane"/>
    <property type="evidence" value="ECO:0007669"/>
    <property type="project" value="UniProtKB-SubCell"/>
</dbReference>
<dbReference type="Pfam" id="PF03772">
    <property type="entry name" value="Competence"/>
    <property type="match status" value="1"/>
</dbReference>
<dbReference type="Gene3D" id="3.60.15.10">
    <property type="entry name" value="Ribonuclease Z/Hydroxyacylglutathione hydrolase-like"/>
    <property type="match status" value="1"/>
</dbReference>
<proteinExistence type="predicted"/>
<feature type="transmembrane region" description="Helical" evidence="6">
    <location>
        <begin position="269"/>
        <end position="285"/>
    </location>
</feature>
<feature type="transmembrane region" description="Helical" evidence="6">
    <location>
        <begin position="429"/>
        <end position="449"/>
    </location>
</feature>
<evidence type="ECO:0000256" key="1">
    <source>
        <dbReference type="ARBA" id="ARBA00004651"/>
    </source>
</evidence>
<evidence type="ECO:0000256" key="2">
    <source>
        <dbReference type="ARBA" id="ARBA00022475"/>
    </source>
</evidence>
<feature type="domain" description="Metallo-beta-lactamase" evidence="7">
    <location>
        <begin position="523"/>
        <end position="723"/>
    </location>
</feature>
<name>A0A7W5A7D8_9ACTN</name>
<evidence type="ECO:0000256" key="3">
    <source>
        <dbReference type="ARBA" id="ARBA00022692"/>
    </source>
</evidence>
<feature type="transmembrane region" description="Helical" evidence="6">
    <location>
        <begin position="485"/>
        <end position="504"/>
    </location>
</feature>
<feature type="transmembrane region" description="Helical" evidence="6">
    <location>
        <begin position="370"/>
        <end position="398"/>
    </location>
</feature>
<dbReference type="SUPFAM" id="SSF56281">
    <property type="entry name" value="Metallo-hydrolase/oxidoreductase"/>
    <property type="match status" value="1"/>
</dbReference>
<keyword evidence="2" id="KW-1003">Cell membrane</keyword>
<evidence type="ECO:0000313" key="8">
    <source>
        <dbReference type="EMBL" id="MBB3090952.1"/>
    </source>
</evidence>
<dbReference type="EMBL" id="JACHXG010000008">
    <property type="protein sequence ID" value="MBB3090952.1"/>
    <property type="molecule type" value="Genomic_DNA"/>
</dbReference>
<keyword evidence="4 6" id="KW-1133">Transmembrane helix</keyword>
<gene>
    <name evidence="8" type="ORF">FHS12_003914</name>
</gene>
<dbReference type="Pfam" id="PF00753">
    <property type="entry name" value="Lactamase_B"/>
    <property type="match status" value="1"/>
</dbReference>
<dbReference type="CDD" id="cd07731">
    <property type="entry name" value="ComA-like_MBL-fold"/>
    <property type="match status" value="1"/>
</dbReference>
<evidence type="ECO:0000256" key="6">
    <source>
        <dbReference type="SAM" id="Phobius"/>
    </source>
</evidence>
<dbReference type="PANTHER" id="PTHR30619">
    <property type="entry name" value="DNA INTERNALIZATION/COMPETENCE PROTEIN COMEC/REC2"/>
    <property type="match status" value="1"/>
</dbReference>
<evidence type="ECO:0000259" key="7">
    <source>
        <dbReference type="SMART" id="SM00849"/>
    </source>
</evidence>
<comment type="subcellular location">
    <subcellularLocation>
        <location evidence="1">Cell membrane</location>
        <topology evidence="1">Multi-pass membrane protein</topology>
    </subcellularLocation>
</comment>
<feature type="transmembrane region" description="Helical" evidence="6">
    <location>
        <begin position="405"/>
        <end position="423"/>
    </location>
</feature>
<dbReference type="SMART" id="SM00849">
    <property type="entry name" value="Lactamase_B"/>
    <property type="match status" value="1"/>
</dbReference>
<keyword evidence="5 6" id="KW-0472">Membrane</keyword>
<evidence type="ECO:0000256" key="5">
    <source>
        <dbReference type="ARBA" id="ARBA00023136"/>
    </source>
</evidence>
<keyword evidence="3 6" id="KW-0812">Transmembrane</keyword>
<feature type="transmembrane region" description="Helical" evidence="6">
    <location>
        <begin position="456"/>
        <end position="479"/>
    </location>
</feature>
<organism evidence="8 9">
    <name type="scientific">Nocardioides albus</name>
    <dbReference type="NCBI Taxonomy" id="1841"/>
    <lineage>
        <taxon>Bacteria</taxon>
        <taxon>Bacillati</taxon>
        <taxon>Actinomycetota</taxon>
        <taxon>Actinomycetes</taxon>
        <taxon>Propionibacteriales</taxon>
        <taxon>Nocardioidaceae</taxon>
        <taxon>Nocardioides</taxon>
    </lineage>
</organism>
<evidence type="ECO:0000313" key="9">
    <source>
        <dbReference type="Proteomes" id="UP000577707"/>
    </source>
</evidence>
<feature type="transmembrane region" description="Helical" evidence="6">
    <location>
        <begin position="241"/>
        <end position="262"/>
    </location>
</feature>